<dbReference type="AlphaFoldDB" id="A0A6M8MWV8"/>
<proteinExistence type="predicted"/>
<keyword evidence="1" id="KW-0812">Transmembrane</keyword>
<evidence type="ECO:0000313" key="3">
    <source>
        <dbReference type="Proteomes" id="UP000501989"/>
    </source>
</evidence>
<keyword evidence="1" id="KW-0472">Membrane</keyword>
<evidence type="ECO:0000313" key="2">
    <source>
        <dbReference type="EMBL" id="QKF51767.1"/>
    </source>
</evidence>
<protein>
    <submittedName>
        <fullName evidence="2">Uncharacterized protein</fullName>
    </submittedName>
</protein>
<evidence type="ECO:0000256" key="1">
    <source>
        <dbReference type="SAM" id="Phobius"/>
    </source>
</evidence>
<feature type="transmembrane region" description="Helical" evidence="1">
    <location>
        <begin position="95"/>
        <end position="128"/>
    </location>
</feature>
<dbReference type="KEGG" id="pgg:FX982_02735"/>
<dbReference type="Proteomes" id="UP000501989">
    <property type="component" value="Chromosome"/>
</dbReference>
<gene>
    <name evidence="2" type="ORF">FX982_02735</name>
</gene>
<name>A0A6M8MWV8_9PSED</name>
<accession>A0A6M8MWV8</accession>
<dbReference type="EMBL" id="CP053746">
    <property type="protein sequence ID" value="QKF51767.1"/>
    <property type="molecule type" value="Genomic_DNA"/>
</dbReference>
<keyword evidence="1" id="KW-1133">Transmembrane helix</keyword>
<sequence length="133" mass="14683">MLRAVGYFLECVVSRRLPLVVLFFVLALWLAVSYGLRYGLMEDVQWVGICADEASKWQCQLRSNLGLWIHFGVFGWGALITSLIAFFIPRQVGRALAVLGLLLGILALVLYTASLAVFAVVIAGLRLVRAQQA</sequence>
<feature type="transmembrane region" description="Helical" evidence="1">
    <location>
        <begin position="17"/>
        <end position="36"/>
    </location>
</feature>
<reference evidence="3" key="1">
    <citation type="submission" date="2019-12" db="EMBL/GenBank/DDBJ databases">
        <title>Endophytic bacteria associated with Panax ginseng seedlings.</title>
        <authorList>
            <person name="Park J.M."/>
            <person name="Shin R."/>
            <person name="Jo S.H."/>
        </authorList>
    </citation>
    <scope>NUCLEOTIDE SEQUENCE [LARGE SCALE GENOMIC DNA]</scope>
    <source>
        <strain evidence="3">PgKB30</strain>
    </source>
</reference>
<feature type="transmembrane region" description="Helical" evidence="1">
    <location>
        <begin position="65"/>
        <end position="89"/>
    </location>
</feature>
<organism evidence="2 3">
    <name type="scientific">Pseudomonas graminis</name>
    <dbReference type="NCBI Taxonomy" id="158627"/>
    <lineage>
        <taxon>Bacteria</taxon>
        <taxon>Pseudomonadati</taxon>
        <taxon>Pseudomonadota</taxon>
        <taxon>Gammaproteobacteria</taxon>
        <taxon>Pseudomonadales</taxon>
        <taxon>Pseudomonadaceae</taxon>
        <taxon>Pseudomonas</taxon>
    </lineage>
</organism>
<keyword evidence="3" id="KW-1185">Reference proteome</keyword>